<comment type="caution">
    <text evidence="2">The sequence shown here is derived from an EMBL/GenBank/DDBJ whole genome shotgun (WGS) entry which is preliminary data.</text>
</comment>
<gene>
    <name evidence="2" type="ORF">HGA08_03355</name>
</gene>
<evidence type="ECO:0008006" key="4">
    <source>
        <dbReference type="Google" id="ProtNLM"/>
    </source>
</evidence>
<evidence type="ECO:0000313" key="3">
    <source>
        <dbReference type="Proteomes" id="UP000565711"/>
    </source>
</evidence>
<feature type="region of interest" description="Disordered" evidence="1">
    <location>
        <begin position="168"/>
        <end position="190"/>
    </location>
</feature>
<name>A0A846XRM3_9NOCA</name>
<dbReference type="EMBL" id="JAAXOP010000002">
    <property type="protein sequence ID" value="NKY49247.1"/>
    <property type="molecule type" value="Genomic_DNA"/>
</dbReference>
<proteinExistence type="predicted"/>
<evidence type="ECO:0000256" key="1">
    <source>
        <dbReference type="SAM" id="MobiDB-lite"/>
    </source>
</evidence>
<dbReference type="RefSeq" id="WP_067868624.1">
    <property type="nucleotide sequence ID" value="NZ_JAAXOP010000002.1"/>
</dbReference>
<accession>A0A846XRM3</accession>
<dbReference type="AlphaFoldDB" id="A0A846XRM3"/>
<protein>
    <recommendedName>
        <fullName evidence="4">DUF4254 domain-containing protein</fullName>
    </recommendedName>
</protein>
<evidence type="ECO:0000313" key="2">
    <source>
        <dbReference type="EMBL" id="NKY49247.1"/>
    </source>
</evidence>
<sequence length="190" mass="19942">MSAASPPYGRGARARPGGLRGRCAAAVDRGAVGTGAPGTAGADRPEIPDVQELLAACCGHLGDHSDDHPLTRWTYRLAELHLSRRTVPMRAAEIDCRRRELIVVIDQWVSERTVPARAASLAAAVDALAAAQVRANHLVRTTAADDQRVRAAWAAVAALAEEWAARAAPGAQRSQAGARTGQPPNSVAPR</sequence>
<organism evidence="2 3">
    <name type="scientific">Nocardia vermiculata</name>
    <dbReference type="NCBI Taxonomy" id="257274"/>
    <lineage>
        <taxon>Bacteria</taxon>
        <taxon>Bacillati</taxon>
        <taxon>Actinomycetota</taxon>
        <taxon>Actinomycetes</taxon>
        <taxon>Mycobacteriales</taxon>
        <taxon>Nocardiaceae</taxon>
        <taxon>Nocardia</taxon>
    </lineage>
</organism>
<feature type="compositionally biased region" description="Low complexity" evidence="1">
    <location>
        <begin position="168"/>
        <end position="179"/>
    </location>
</feature>
<dbReference type="Proteomes" id="UP000565711">
    <property type="component" value="Unassembled WGS sequence"/>
</dbReference>
<reference evidence="2 3" key="1">
    <citation type="submission" date="2020-04" db="EMBL/GenBank/DDBJ databases">
        <title>MicrobeNet Type strains.</title>
        <authorList>
            <person name="Nicholson A.C."/>
        </authorList>
    </citation>
    <scope>NUCLEOTIDE SEQUENCE [LARGE SCALE GENOMIC DNA]</scope>
    <source>
        <strain evidence="2 3">JCM 12354</strain>
    </source>
</reference>
<keyword evidence="3" id="KW-1185">Reference proteome</keyword>